<dbReference type="InterPro" id="IPR015813">
    <property type="entry name" value="Pyrv/PenolPyrv_kinase-like_dom"/>
</dbReference>
<sequence length="268" mass="29306">MNTYEKRMLAILEEGKAKYGFLSVKAEFEAEGTRSDEFLRLLELARRAGLKVALKIGGCEAIRDLIEARSFGVDMIIAPMVETPYALSKFIAAKDKVFPKDEQADMAFLFNVETISTFEKLSAMGDVAQAGQVGFVFGRVDFAGSMGHDRSFVNSEDMAGYVNAVADEAKARGLELVVGGGVSPDSIPLLAGAYARRLDRFETRKVIFDAVTATDGRAAAGMELAIEFELLWLKNKRDFYRNIAEEDAARIAMMEARAAATAKTNEPA</sequence>
<organism evidence="1 2">
    <name type="scientific">Novosphingobium umbonatum</name>
    <dbReference type="NCBI Taxonomy" id="1908524"/>
    <lineage>
        <taxon>Bacteria</taxon>
        <taxon>Pseudomonadati</taxon>
        <taxon>Pseudomonadota</taxon>
        <taxon>Alphaproteobacteria</taxon>
        <taxon>Sphingomonadales</taxon>
        <taxon>Sphingomonadaceae</taxon>
        <taxon>Novosphingobium</taxon>
    </lineage>
</organism>
<dbReference type="AlphaFoldDB" id="A0A3S2USD8"/>
<comment type="caution">
    <text evidence="1">The sequence shown here is derived from an EMBL/GenBank/DDBJ whole genome shotgun (WGS) entry which is preliminary data.</text>
</comment>
<protein>
    <submittedName>
        <fullName evidence="1">Aldolase</fullName>
    </submittedName>
</protein>
<proteinExistence type="predicted"/>
<dbReference type="OrthoDB" id="86160at2"/>
<dbReference type="SUPFAM" id="SSF51621">
    <property type="entry name" value="Phosphoenolpyruvate/pyruvate domain"/>
    <property type="match status" value="1"/>
</dbReference>
<gene>
    <name evidence="1" type="ORF">EOE18_09880</name>
</gene>
<dbReference type="EMBL" id="SACO01000006">
    <property type="protein sequence ID" value="RVU05036.1"/>
    <property type="molecule type" value="Genomic_DNA"/>
</dbReference>
<evidence type="ECO:0000313" key="1">
    <source>
        <dbReference type="EMBL" id="RVU05036.1"/>
    </source>
</evidence>
<dbReference type="RefSeq" id="WP_127708977.1">
    <property type="nucleotide sequence ID" value="NZ_SACO01000006.1"/>
</dbReference>
<reference evidence="1 2" key="1">
    <citation type="submission" date="2019-01" db="EMBL/GenBank/DDBJ databases">
        <authorList>
            <person name="Chen W.-M."/>
        </authorList>
    </citation>
    <scope>NUCLEOTIDE SEQUENCE [LARGE SCALE GENOMIC DNA]</scope>
    <source>
        <strain evidence="1 2">FSY-9</strain>
    </source>
</reference>
<keyword evidence="2" id="KW-1185">Reference proteome</keyword>
<accession>A0A3S2USD8</accession>
<dbReference type="InterPro" id="IPR040442">
    <property type="entry name" value="Pyrv_kinase-like_dom_sf"/>
</dbReference>
<evidence type="ECO:0000313" key="2">
    <source>
        <dbReference type="Proteomes" id="UP000282837"/>
    </source>
</evidence>
<dbReference type="Proteomes" id="UP000282837">
    <property type="component" value="Unassembled WGS sequence"/>
</dbReference>
<name>A0A3S2USD8_9SPHN</name>
<dbReference type="GO" id="GO:0003824">
    <property type="term" value="F:catalytic activity"/>
    <property type="evidence" value="ECO:0007669"/>
    <property type="project" value="InterPro"/>
</dbReference>
<dbReference type="Gene3D" id="3.20.20.60">
    <property type="entry name" value="Phosphoenolpyruvate-binding domains"/>
    <property type="match status" value="1"/>
</dbReference>